<keyword evidence="1 6" id="KW-0645">Protease</keyword>
<dbReference type="GO" id="GO:0004222">
    <property type="term" value="F:metalloendopeptidase activity"/>
    <property type="evidence" value="ECO:0007669"/>
    <property type="project" value="InterPro"/>
</dbReference>
<evidence type="ECO:0000256" key="6">
    <source>
        <dbReference type="RuleBase" id="RU003983"/>
    </source>
</evidence>
<dbReference type="InParanoid" id="A0A448YFQ7"/>
<evidence type="ECO:0000313" key="8">
    <source>
        <dbReference type="EMBL" id="VEU19763.1"/>
    </source>
</evidence>
<dbReference type="EMBL" id="CAACVR010000001">
    <property type="protein sequence ID" value="VEU19763.1"/>
    <property type="molecule type" value="Genomic_DNA"/>
</dbReference>
<keyword evidence="5 6" id="KW-0482">Metalloprotease</keyword>
<dbReference type="PANTHER" id="PTHR22726">
    <property type="entry name" value="METALLOENDOPEPTIDASE OMA1"/>
    <property type="match status" value="1"/>
</dbReference>
<reference evidence="8 9" key="1">
    <citation type="submission" date="2018-12" db="EMBL/GenBank/DDBJ databases">
        <authorList>
            <person name="Tiukova I."/>
            <person name="Dainat J."/>
        </authorList>
    </citation>
    <scope>NUCLEOTIDE SEQUENCE [LARGE SCALE GENOMIC DNA]</scope>
</reference>
<name>A0A448YFQ7_BRENA</name>
<dbReference type="STRING" id="13370.A0A448YFQ7"/>
<accession>A0A448YFQ7</accession>
<evidence type="ECO:0000256" key="3">
    <source>
        <dbReference type="ARBA" id="ARBA00022801"/>
    </source>
</evidence>
<comment type="cofactor">
    <cofactor evidence="6">
        <name>Zn(2+)</name>
        <dbReference type="ChEBI" id="CHEBI:29105"/>
    </cofactor>
    <text evidence="6">Binds 1 zinc ion per subunit.</text>
</comment>
<keyword evidence="9" id="KW-1185">Reference proteome</keyword>
<dbReference type="Gene3D" id="3.30.2010.10">
    <property type="entry name" value="Metalloproteases ('zincins'), catalytic domain"/>
    <property type="match status" value="1"/>
</dbReference>
<dbReference type="InterPro" id="IPR051156">
    <property type="entry name" value="Mito/Outer_Membr_Metalloprot"/>
</dbReference>
<feature type="domain" description="Peptidase M48" evidence="7">
    <location>
        <begin position="58"/>
        <end position="226"/>
    </location>
</feature>
<proteinExistence type="inferred from homology"/>
<protein>
    <submittedName>
        <fullName evidence="8">DEKNAAC100765</fullName>
    </submittedName>
</protein>
<evidence type="ECO:0000256" key="4">
    <source>
        <dbReference type="ARBA" id="ARBA00022833"/>
    </source>
</evidence>
<evidence type="ECO:0000313" key="9">
    <source>
        <dbReference type="Proteomes" id="UP000290900"/>
    </source>
</evidence>
<dbReference type="PANTHER" id="PTHR22726:SF1">
    <property type="entry name" value="METALLOENDOPEPTIDASE OMA1, MITOCHONDRIAL"/>
    <property type="match status" value="1"/>
</dbReference>
<dbReference type="Pfam" id="PF01435">
    <property type="entry name" value="Peptidase_M48"/>
    <property type="match status" value="1"/>
</dbReference>
<dbReference type="GO" id="GO:0046872">
    <property type="term" value="F:metal ion binding"/>
    <property type="evidence" value="ECO:0007669"/>
    <property type="project" value="UniProtKB-KW"/>
</dbReference>
<dbReference type="Proteomes" id="UP000290900">
    <property type="component" value="Unassembled WGS sequence"/>
</dbReference>
<evidence type="ECO:0000256" key="5">
    <source>
        <dbReference type="ARBA" id="ARBA00023049"/>
    </source>
</evidence>
<dbReference type="GO" id="GO:0006515">
    <property type="term" value="P:protein quality control for misfolded or incompletely synthesized proteins"/>
    <property type="evidence" value="ECO:0007669"/>
    <property type="project" value="TreeGrafter"/>
</dbReference>
<comment type="similarity">
    <text evidence="6">Belongs to the peptidase M48 family.</text>
</comment>
<keyword evidence="4 6" id="KW-0862">Zinc</keyword>
<dbReference type="OrthoDB" id="7464992at2759"/>
<evidence type="ECO:0000259" key="7">
    <source>
        <dbReference type="Pfam" id="PF01435"/>
    </source>
</evidence>
<dbReference type="InterPro" id="IPR001915">
    <property type="entry name" value="Peptidase_M48"/>
</dbReference>
<dbReference type="GO" id="GO:0005743">
    <property type="term" value="C:mitochondrial inner membrane"/>
    <property type="evidence" value="ECO:0007669"/>
    <property type="project" value="TreeGrafter"/>
</dbReference>
<dbReference type="FunCoup" id="A0A448YFQ7">
    <property type="interactions" value="237"/>
</dbReference>
<dbReference type="CDD" id="cd07331">
    <property type="entry name" value="M48C_Oma1_like"/>
    <property type="match status" value="1"/>
</dbReference>
<dbReference type="GO" id="GO:0034982">
    <property type="term" value="P:mitochondrial protein processing"/>
    <property type="evidence" value="ECO:0007669"/>
    <property type="project" value="TreeGrafter"/>
</dbReference>
<gene>
    <name evidence="8" type="ORF">BRENAR_LOCUS499</name>
</gene>
<evidence type="ECO:0000256" key="2">
    <source>
        <dbReference type="ARBA" id="ARBA00022723"/>
    </source>
</evidence>
<keyword evidence="2" id="KW-0479">Metal-binding</keyword>
<evidence type="ECO:0000256" key="1">
    <source>
        <dbReference type="ARBA" id="ARBA00022670"/>
    </source>
</evidence>
<dbReference type="AlphaFoldDB" id="A0A448YFQ7"/>
<sequence>MAKMSYNSIMAQYNKYILPANSPTSIRVRKVMNRLIFAAEHYNDPDTGTPENLFENMKGRNIPAEDWKIHVIDDIAMHQESPNAFVIGDGKVFVFRSILPLCKDDDGLATVLAHELGHQLADHIGEKLTKSPMYLSLVLLSYSLFGSNNLGNIAVSLGLERPSSRAMETEADYIGLMLMAHACFNPHEAPAFWSRMIEFEKKSGGSIPEFFSTHPSSERRNETLKELMPKAERSYELGGCGNFADRFRTFSLF</sequence>
<organism evidence="8 9">
    <name type="scientific">Brettanomyces naardenensis</name>
    <name type="common">Yeast</name>
    <dbReference type="NCBI Taxonomy" id="13370"/>
    <lineage>
        <taxon>Eukaryota</taxon>
        <taxon>Fungi</taxon>
        <taxon>Dikarya</taxon>
        <taxon>Ascomycota</taxon>
        <taxon>Saccharomycotina</taxon>
        <taxon>Pichiomycetes</taxon>
        <taxon>Pichiales</taxon>
        <taxon>Pichiaceae</taxon>
        <taxon>Brettanomyces</taxon>
    </lineage>
</organism>
<keyword evidence="3 6" id="KW-0378">Hydrolase</keyword>